<keyword evidence="2" id="KW-0378">Hydrolase</keyword>
<accession>A0A6V8P473</accession>
<dbReference type="GO" id="GO:0006508">
    <property type="term" value="P:proteolysis"/>
    <property type="evidence" value="ECO:0007669"/>
    <property type="project" value="UniProtKB-KW"/>
</dbReference>
<comment type="caution">
    <text evidence="2">The sequence shown here is derived from an EMBL/GenBank/DDBJ whole genome shotgun (WGS) entry which is preliminary data.</text>
</comment>
<organism evidence="2 3">
    <name type="scientific">Candidatus Hakubella thermalkaliphila</name>
    <dbReference type="NCBI Taxonomy" id="2754717"/>
    <lineage>
        <taxon>Bacteria</taxon>
        <taxon>Bacillati</taxon>
        <taxon>Actinomycetota</taxon>
        <taxon>Actinomycetota incertae sedis</taxon>
        <taxon>Candidatus Hakubellales</taxon>
        <taxon>Candidatus Hakubellaceae</taxon>
        <taxon>Candidatus Hakubella</taxon>
    </lineage>
</organism>
<dbReference type="Proteomes" id="UP000591948">
    <property type="component" value="Unassembled WGS sequence"/>
</dbReference>
<proteinExistence type="predicted"/>
<dbReference type="Pfam" id="PF20442">
    <property type="entry name" value="BrxL_N"/>
    <property type="match status" value="1"/>
</dbReference>
<dbReference type="GO" id="GO:0008233">
    <property type="term" value="F:peptidase activity"/>
    <property type="evidence" value="ECO:0007669"/>
    <property type="project" value="UniProtKB-KW"/>
</dbReference>
<dbReference type="EMBL" id="BLRY01000032">
    <property type="protein sequence ID" value="GFP27395.1"/>
    <property type="molecule type" value="Genomic_DNA"/>
</dbReference>
<gene>
    <name evidence="2" type="ORF">HKBW3S33_00808</name>
</gene>
<name>A0A6V8P473_9ACTN</name>
<dbReference type="InterPro" id="IPR046838">
    <property type="entry name" value="BrxL_N"/>
</dbReference>
<dbReference type="AlphaFoldDB" id="A0A6V8P473"/>
<keyword evidence="3" id="KW-1185">Reference proteome</keyword>
<keyword evidence="2" id="KW-0645">Protease</keyword>
<dbReference type="InterPro" id="IPR014061">
    <property type="entry name" value="BrxL-like"/>
</dbReference>
<evidence type="ECO:0000313" key="3">
    <source>
        <dbReference type="Proteomes" id="UP000591948"/>
    </source>
</evidence>
<sequence>MDFEEKIQNCLKDRVVLKPLTRWNEAYKEFPRYVMEYLVARYVNPDYPVIGQQKIDRILNEHYVESGAKELIKSKIKEKGEYTLLGQLQVRLDESRDHYWAEVPVLGSNFVRIGKKVLNEYGEVLLAGGAWGTMVVEYDPQYELKGRLYPFYVREFTPFQITRIALDDYVEKRQNFTTEEWIDLLIQSIGFNPAKVTEREKWLMLLRLVPFVEANYNLIELGPRETGKTYTYRNTSNRSFVISGGRTTPAVLFYHRGTRKIGILGQRDVVFFDEIANTSFTDPDATISVLKDYMQTGKFSRGDLEFSTQASIVLAGNLDCDLEKKQPADHYLHLFAVLPPELGNDSAFLDRLHAFLPGWEMPKIRPENYAQGYGFVTDYLAEIFTRLRRRNYQTIVNAHVEFGKMTGRNQDSIKKTTAGLLKLLFPHRTPQTIEKNELWKCLQLAVECRQRIIDQLAISTPGEFKEVDLKGSIELCEKSRIESDFLGKQE</sequence>
<dbReference type="NCBIfam" id="TIGR02688">
    <property type="entry name" value="BREX system Lon protease-like protein BrxL"/>
    <property type="match status" value="1"/>
</dbReference>
<feature type="domain" description="BREX system Lon protease-like BrxL N-terminal" evidence="1">
    <location>
        <begin position="11"/>
        <end position="138"/>
    </location>
</feature>
<protein>
    <submittedName>
        <fullName evidence="2">ATP-dependent Lon protease</fullName>
    </submittedName>
</protein>
<reference evidence="2 3" key="1">
    <citation type="journal article" date="2020" name="Front. Microbiol.">
        <title>Single-cell genomics of novel Actinobacteria with the Wood-Ljungdahl pathway discovered in a serpentinizing system.</title>
        <authorList>
            <person name="Merino N."/>
            <person name="Kawai M."/>
            <person name="Boyd E.S."/>
            <person name="Colman D.R."/>
            <person name="McGlynn S.E."/>
            <person name="Nealson K.H."/>
            <person name="Kurokawa K."/>
            <person name="Hongoh Y."/>
        </authorList>
    </citation>
    <scope>NUCLEOTIDE SEQUENCE [LARGE SCALE GENOMIC DNA]</scope>
    <source>
        <strain evidence="2 3">S33</strain>
    </source>
</reference>
<dbReference type="Pfam" id="PF13337">
    <property type="entry name" value="BrxL_ATPase"/>
    <property type="match status" value="1"/>
</dbReference>
<evidence type="ECO:0000259" key="1">
    <source>
        <dbReference type="Pfam" id="PF20442"/>
    </source>
</evidence>
<evidence type="ECO:0000313" key="2">
    <source>
        <dbReference type="EMBL" id="GFP27395.1"/>
    </source>
</evidence>
<dbReference type="RefSeq" id="WP_176233283.1">
    <property type="nucleotide sequence ID" value="NZ_BLRY01000032.1"/>
</dbReference>